<protein>
    <submittedName>
        <fullName evidence="5">Integrase</fullName>
    </submittedName>
</protein>
<dbReference type="Gene3D" id="1.10.443.10">
    <property type="entry name" value="Intergrase catalytic core"/>
    <property type="match status" value="1"/>
</dbReference>
<dbReference type="RefSeq" id="WP_183360989.1">
    <property type="nucleotide sequence ID" value="NZ_BLXZ01000003.1"/>
</dbReference>
<comment type="similarity">
    <text evidence="1">Belongs to the 'phage' integrase family.</text>
</comment>
<evidence type="ECO:0000256" key="1">
    <source>
        <dbReference type="ARBA" id="ARBA00008857"/>
    </source>
</evidence>
<dbReference type="InterPro" id="IPR050808">
    <property type="entry name" value="Phage_Integrase"/>
</dbReference>
<dbReference type="PROSITE" id="PS51898">
    <property type="entry name" value="TYR_RECOMBINASE"/>
    <property type="match status" value="1"/>
</dbReference>
<dbReference type="Pfam" id="PF00589">
    <property type="entry name" value="Phage_integrase"/>
    <property type="match status" value="1"/>
</dbReference>
<dbReference type="PANTHER" id="PTHR30629">
    <property type="entry name" value="PROPHAGE INTEGRASE"/>
    <property type="match status" value="1"/>
</dbReference>
<dbReference type="PANTHER" id="PTHR30629:SF2">
    <property type="entry name" value="PROPHAGE INTEGRASE INTS-RELATED"/>
    <property type="match status" value="1"/>
</dbReference>
<keyword evidence="2" id="KW-0229">DNA integration</keyword>
<sequence>MNHRISFTKRNLDQIPFTTKGQVSYWDITNPGFGLVVGIRTKTFVVQVDVKDPSRPTGYRTVRHTLGRYGEITLEEARKQLLGRQEEVHGKVVFIPGKRLELKTNVFLVGSDITLHDMLLAYYTEKRTKTGHDYKRSTVDGANAIILRLFPTWLPLTLPEIANLKPDTIINRYKQVENSSGAFAARNAFTILKSIVGYATVKYPAVFDRNPFAVLTMPGMNIMKRINARSECLQGGDFQQFYQRIQSFHPAIFDCLLICLYHGLRRAEAEGLRWQYVNLEKREMRIPDTKNRQALHVPLSQQTWEILNRRKELADGWNPYVFPTVRDDIGKTGHVQLSPATLRDRTGLEITVHALRRTFITIGRRLKLHADTDKLTNHIDSTVAGKYYDATGVDDLREALQMIDNEIERMMLEGVGAKVVPLPSRRNT</sequence>
<proteinExistence type="inferred from homology"/>
<dbReference type="InterPro" id="IPR013762">
    <property type="entry name" value="Integrase-like_cat_sf"/>
</dbReference>
<evidence type="ECO:0000313" key="6">
    <source>
        <dbReference type="Proteomes" id="UP000587586"/>
    </source>
</evidence>
<dbReference type="GO" id="GO:0015074">
    <property type="term" value="P:DNA integration"/>
    <property type="evidence" value="ECO:0007669"/>
    <property type="project" value="UniProtKB-KW"/>
</dbReference>
<dbReference type="Proteomes" id="UP000587586">
    <property type="component" value="Unassembled WGS sequence"/>
</dbReference>
<accession>A0A6V8N7K0</accession>
<gene>
    <name evidence="5" type="ORF">GMLC_20500</name>
</gene>
<dbReference type="Gene3D" id="3.30.160.390">
    <property type="entry name" value="Integrase, DNA-binding domain"/>
    <property type="match status" value="1"/>
</dbReference>
<feature type="domain" description="Tyr recombinase" evidence="4">
    <location>
        <begin position="228"/>
        <end position="401"/>
    </location>
</feature>
<evidence type="ECO:0000313" key="5">
    <source>
        <dbReference type="EMBL" id="GFO68471.1"/>
    </source>
</evidence>
<dbReference type="SUPFAM" id="SSF56349">
    <property type="entry name" value="DNA breaking-rejoining enzymes"/>
    <property type="match status" value="1"/>
</dbReference>
<comment type="caution">
    <text evidence="5">The sequence shown here is derived from an EMBL/GenBank/DDBJ whole genome shotgun (WGS) entry which is preliminary data.</text>
</comment>
<evidence type="ECO:0000256" key="2">
    <source>
        <dbReference type="ARBA" id="ARBA00022908"/>
    </source>
</evidence>
<name>A0A6V8N7K0_9BACT</name>
<organism evidence="5 6">
    <name type="scientific">Geomonas limicola</name>
    <dbReference type="NCBI Taxonomy" id="2740186"/>
    <lineage>
        <taxon>Bacteria</taxon>
        <taxon>Pseudomonadati</taxon>
        <taxon>Thermodesulfobacteriota</taxon>
        <taxon>Desulfuromonadia</taxon>
        <taxon>Geobacterales</taxon>
        <taxon>Geobacteraceae</taxon>
        <taxon>Geomonas</taxon>
    </lineage>
</organism>
<dbReference type="GO" id="GO:0003677">
    <property type="term" value="F:DNA binding"/>
    <property type="evidence" value="ECO:0007669"/>
    <property type="project" value="InterPro"/>
</dbReference>
<dbReference type="EMBL" id="BLXZ01000003">
    <property type="protein sequence ID" value="GFO68471.1"/>
    <property type="molecule type" value="Genomic_DNA"/>
</dbReference>
<dbReference type="InterPro" id="IPR011010">
    <property type="entry name" value="DNA_brk_join_enz"/>
</dbReference>
<dbReference type="GO" id="GO:0006310">
    <property type="term" value="P:DNA recombination"/>
    <property type="evidence" value="ECO:0007669"/>
    <property type="project" value="UniProtKB-KW"/>
</dbReference>
<keyword evidence="6" id="KW-1185">Reference proteome</keyword>
<dbReference type="InterPro" id="IPR038488">
    <property type="entry name" value="Integrase_DNA-bd_sf"/>
</dbReference>
<evidence type="ECO:0000259" key="4">
    <source>
        <dbReference type="PROSITE" id="PS51898"/>
    </source>
</evidence>
<evidence type="ECO:0000256" key="3">
    <source>
        <dbReference type="ARBA" id="ARBA00023172"/>
    </source>
</evidence>
<dbReference type="InterPro" id="IPR002104">
    <property type="entry name" value="Integrase_catalytic"/>
</dbReference>
<reference evidence="6" key="1">
    <citation type="submission" date="2020-06" db="EMBL/GenBank/DDBJ databases">
        <title>Draft genomic sequecing of Geomonas sp. Red745.</title>
        <authorList>
            <person name="Itoh H."/>
            <person name="Xu Z.X."/>
            <person name="Ushijima N."/>
            <person name="Masuda Y."/>
            <person name="Shiratori Y."/>
            <person name="Senoo K."/>
        </authorList>
    </citation>
    <scope>NUCLEOTIDE SEQUENCE [LARGE SCALE GENOMIC DNA]</scope>
    <source>
        <strain evidence="6">Red745</strain>
    </source>
</reference>
<keyword evidence="3" id="KW-0233">DNA recombination</keyword>
<dbReference type="AlphaFoldDB" id="A0A6V8N7K0"/>